<dbReference type="Proteomes" id="UP000597338">
    <property type="component" value="Unassembled WGS sequence"/>
</dbReference>
<sequence length="102" mass="11673">MTVHYPLSIINYPLSIIHYPLSIIHYPLSIKEMNWGTKIVITLALFIALIVSFGVYMVSKDTDSLVAEDYYERGLNYDRLREADSLQMPLDTTSAGFKRQGK</sequence>
<keyword evidence="1" id="KW-0472">Membrane</keyword>
<feature type="transmembrane region" description="Helical" evidence="1">
    <location>
        <begin position="12"/>
        <end position="28"/>
    </location>
</feature>
<accession>A0ABQ1L6I6</accession>
<evidence type="ECO:0008006" key="4">
    <source>
        <dbReference type="Google" id="ProtNLM"/>
    </source>
</evidence>
<keyword evidence="3" id="KW-1185">Reference proteome</keyword>
<organism evidence="2 3">
    <name type="scientific">Parapedobacter defluvii</name>
    <dbReference type="NCBI Taxonomy" id="2045106"/>
    <lineage>
        <taxon>Bacteria</taxon>
        <taxon>Pseudomonadati</taxon>
        <taxon>Bacteroidota</taxon>
        <taxon>Sphingobacteriia</taxon>
        <taxon>Sphingobacteriales</taxon>
        <taxon>Sphingobacteriaceae</taxon>
        <taxon>Parapedobacter</taxon>
    </lineage>
</organism>
<dbReference type="EMBL" id="BMIK01000002">
    <property type="protein sequence ID" value="GGC19095.1"/>
    <property type="molecule type" value="Genomic_DNA"/>
</dbReference>
<dbReference type="Pfam" id="PF05751">
    <property type="entry name" value="FixH"/>
    <property type="match status" value="1"/>
</dbReference>
<proteinExistence type="predicted"/>
<evidence type="ECO:0000256" key="1">
    <source>
        <dbReference type="SAM" id="Phobius"/>
    </source>
</evidence>
<dbReference type="InterPro" id="IPR008620">
    <property type="entry name" value="FixH"/>
</dbReference>
<name>A0ABQ1L6I6_9SPHI</name>
<keyword evidence="1" id="KW-0812">Transmembrane</keyword>
<keyword evidence="1" id="KW-1133">Transmembrane helix</keyword>
<feature type="transmembrane region" description="Helical" evidence="1">
    <location>
        <begin position="40"/>
        <end position="59"/>
    </location>
</feature>
<evidence type="ECO:0000313" key="3">
    <source>
        <dbReference type="Proteomes" id="UP000597338"/>
    </source>
</evidence>
<comment type="caution">
    <text evidence="2">The sequence shown here is derived from an EMBL/GenBank/DDBJ whole genome shotgun (WGS) entry which is preliminary data.</text>
</comment>
<gene>
    <name evidence="2" type="ORF">GCM10011386_08700</name>
</gene>
<evidence type="ECO:0000313" key="2">
    <source>
        <dbReference type="EMBL" id="GGC19095.1"/>
    </source>
</evidence>
<protein>
    <recommendedName>
        <fullName evidence="4">FixH protein</fullName>
    </recommendedName>
</protein>
<reference evidence="3" key="1">
    <citation type="journal article" date="2019" name="Int. J. Syst. Evol. Microbiol.">
        <title>The Global Catalogue of Microorganisms (GCM) 10K type strain sequencing project: providing services to taxonomists for standard genome sequencing and annotation.</title>
        <authorList>
            <consortium name="The Broad Institute Genomics Platform"/>
            <consortium name="The Broad Institute Genome Sequencing Center for Infectious Disease"/>
            <person name="Wu L."/>
            <person name="Ma J."/>
        </authorList>
    </citation>
    <scope>NUCLEOTIDE SEQUENCE [LARGE SCALE GENOMIC DNA]</scope>
    <source>
        <strain evidence="3">CGMCC 1.15342</strain>
    </source>
</reference>